<dbReference type="PANTHER" id="PTHR43531:SF11">
    <property type="entry name" value="METHYL-ACCEPTING CHEMOTAXIS PROTEIN 3"/>
    <property type="match status" value="1"/>
</dbReference>
<dbReference type="Proteomes" id="UP000253759">
    <property type="component" value="Unassembled WGS sequence"/>
</dbReference>
<dbReference type="InterPro" id="IPR012292">
    <property type="entry name" value="Globin/Proto"/>
</dbReference>
<proteinExistence type="inferred from homology"/>
<evidence type="ECO:0000313" key="6">
    <source>
        <dbReference type="EMBL" id="RDE08687.1"/>
    </source>
</evidence>
<dbReference type="InterPro" id="IPR051310">
    <property type="entry name" value="MCP_chemotaxis"/>
</dbReference>
<dbReference type="GO" id="GO:0019825">
    <property type="term" value="F:oxygen binding"/>
    <property type="evidence" value="ECO:0007669"/>
    <property type="project" value="InterPro"/>
</dbReference>
<dbReference type="PROSITE" id="PS50111">
    <property type="entry name" value="CHEMOTAXIS_TRANSDUC_2"/>
    <property type="match status" value="1"/>
</dbReference>
<evidence type="ECO:0000256" key="2">
    <source>
        <dbReference type="ARBA" id="ARBA00029447"/>
    </source>
</evidence>
<comment type="caution">
    <text evidence="6">The sequence shown here is derived from an EMBL/GenBank/DDBJ whole genome shotgun (WGS) entry which is preliminary data.</text>
</comment>
<keyword evidence="7" id="KW-1185">Reference proteome</keyword>
<dbReference type="GO" id="GO:0020037">
    <property type="term" value="F:heme binding"/>
    <property type="evidence" value="ECO:0007669"/>
    <property type="project" value="InterPro"/>
</dbReference>
<evidence type="ECO:0000256" key="1">
    <source>
        <dbReference type="ARBA" id="ARBA00022500"/>
    </source>
</evidence>
<name>A0A369W3V7_9HYPH</name>
<dbReference type="InterPro" id="IPR003660">
    <property type="entry name" value="HAMP_dom"/>
</dbReference>
<comment type="similarity">
    <text evidence="2">Belongs to the methyl-accepting chemotaxis (MCP) protein family.</text>
</comment>
<dbReference type="OrthoDB" id="9814362at2"/>
<dbReference type="InterPro" id="IPR009050">
    <property type="entry name" value="Globin-like_sf"/>
</dbReference>
<dbReference type="Pfam" id="PF11563">
    <property type="entry name" value="Protoglobin"/>
    <property type="match status" value="1"/>
</dbReference>
<dbReference type="SUPFAM" id="SSF46458">
    <property type="entry name" value="Globin-like"/>
    <property type="match status" value="1"/>
</dbReference>
<dbReference type="InterPro" id="IPR044398">
    <property type="entry name" value="Globin-sensor_dom"/>
</dbReference>
<dbReference type="CDD" id="cd01068">
    <property type="entry name" value="globin_sensor"/>
    <property type="match status" value="1"/>
</dbReference>
<reference evidence="7" key="1">
    <citation type="submission" date="2018-07" db="EMBL/GenBank/DDBJ databases">
        <authorList>
            <person name="Liu B.-T."/>
            <person name="Du Z."/>
        </authorList>
    </citation>
    <scope>NUCLEOTIDE SEQUENCE [LARGE SCALE GENOMIC DNA]</scope>
    <source>
        <strain evidence="7">XYN52</strain>
    </source>
</reference>
<dbReference type="SMART" id="SM00283">
    <property type="entry name" value="MA"/>
    <property type="match status" value="1"/>
</dbReference>
<dbReference type="Gene3D" id="1.10.490.10">
    <property type="entry name" value="Globins"/>
    <property type="match status" value="1"/>
</dbReference>
<dbReference type="GO" id="GO:0006935">
    <property type="term" value="P:chemotaxis"/>
    <property type="evidence" value="ECO:0007669"/>
    <property type="project" value="UniProtKB-KW"/>
</dbReference>
<feature type="domain" description="HAMP" evidence="5">
    <location>
        <begin position="189"/>
        <end position="241"/>
    </location>
</feature>
<dbReference type="AlphaFoldDB" id="A0A369W3V7"/>
<dbReference type="InterPro" id="IPR039379">
    <property type="entry name" value="Protoglobin_sensor_dom"/>
</dbReference>
<dbReference type="Gene3D" id="1.10.287.950">
    <property type="entry name" value="Methyl-accepting chemotaxis protein"/>
    <property type="match status" value="1"/>
</dbReference>
<protein>
    <submittedName>
        <fullName evidence="6">Globin-coupled sensor protein</fullName>
    </submittedName>
</protein>
<dbReference type="GO" id="GO:0016020">
    <property type="term" value="C:membrane"/>
    <property type="evidence" value="ECO:0007669"/>
    <property type="project" value="InterPro"/>
</dbReference>
<gene>
    <name evidence="6" type="ORF">DVH29_10345</name>
</gene>
<accession>A0A369W3V7</accession>
<dbReference type="GO" id="GO:0007165">
    <property type="term" value="P:signal transduction"/>
    <property type="evidence" value="ECO:0007669"/>
    <property type="project" value="UniProtKB-KW"/>
</dbReference>
<feature type="domain" description="Methyl-accepting transducer" evidence="4">
    <location>
        <begin position="246"/>
        <end position="475"/>
    </location>
</feature>
<dbReference type="PROSITE" id="PS50885">
    <property type="entry name" value="HAMP"/>
    <property type="match status" value="1"/>
</dbReference>
<evidence type="ECO:0000256" key="3">
    <source>
        <dbReference type="PROSITE-ProRule" id="PRU00284"/>
    </source>
</evidence>
<evidence type="ECO:0000259" key="5">
    <source>
        <dbReference type="PROSITE" id="PS50885"/>
    </source>
</evidence>
<dbReference type="EMBL" id="QQNH01000013">
    <property type="protein sequence ID" value="RDE08687.1"/>
    <property type="molecule type" value="Genomic_DNA"/>
</dbReference>
<keyword evidence="3" id="KW-0807">Transducer</keyword>
<dbReference type="SUPFAM" id="SSF58104">
    <property type="entry name" value="Methyl-accepting chemotaxis protein (MCP) signaling domain"/>
    <property type="match status" value="1"/>
</dbReference>
<organism evidence="6 7">
    <name type="scientific">Pelagibacterium lacus</name>
    <dbReference type="NCBI Taxonomy" id="2282655"/>
    <lineage>
        <taxon>Bacteria</taxon>
        <taxon>Pseudomonadati</taxon>
        <taxon>Pseudomonadota</taxon>
        <taxon>Alphaproteobacteria</taxon>
        <taxon>Hyphomicrobiales</taxon>
        <taxon>Devosiaceae</taxon>
        <taxon>Pelagibacterium</taxon>
    </lineage>
</organism>
<dbReference type="Pfam" id="PF00015">
    <property type="entry name" value="MCPsignal"/>
    <property type="match status" value="1"/>
</dbReference>
<evidence type="ECO:0000313" key="7">
    <source>
        <dbReference type="Proteomes" id="UP000253759"/>
    </source>
</evidence>
<dbReference type="PANTHER" id="PTHR43531">
    <property type="entry name" value="PROTEIN ICFG"/>
    <property type="match status" value="1"/>
</dbReference>
<sequence length="500" mass="53996">MTTPIHPDLQSRLDFIGLDESSRARLKLIETAVDTHLPRALDRLYDKIAQVPEVSRFFSGRDQMARAHSSQVGHWREIARGRFDNDYLASSTRIGNRHALIGLEPRWYIGGYGIVIETLVRGVVHDYMAEELKSMRKLRPDAVMEKVDIMAAAVAEMIRAIMLDIDIAVSIYYDRLTEEARETEQRNAARIQRTVDLTGEALRSYADGDLDARITAEFEPEFSQIKDDINAVGERFGAIVGQLRQTSSALRTATSEILTGASDLADRTTRQAATIEQTSAAMENLARTVAGNARDAEQASAKAQAAARAAEDSGRIMDQTTAAMERITASSSKVSDIIGLIDSVAFQTNLLALNASVEAARAGEAGKGFAVVAVEVRRLAQSAAQASSEVKGLIDQSGREVAAGALLVSDASARLAGLLDAVRENATLLETIASGSRTQAESIEEVNAGVRLMDQMTQHNAALVEETNAAIAQTEAQAVELDTIVDVFATATPRKTPRAA</sequence>
<evidence type="ECO:0000259" key="4">
    <source>
        <dbReference type="PROSITE" id="PS50111"/>
    </source>
</evidence>
<keyword evidence="1" id="KW-0145">Chemotaxis</keyword>
<dbReference type="InterPro" id="IPR004089">
    <property type="entry name" value="MCPsignal_dom"/>
</dbReference>
<dbReference type="RefSeq" id="WP_114646099.1">
    <property type="nucleotide sequence ID" value="NZ_QQNH01000013.1"/>
</dbReference>